<keyword evidence="1" id="KW-0812">Transmembrane</keyword>
<keyword evidence="1" id="KW-1133">Transmembrane helix</keyword>
<reference evidence="3" key="1">
    <citation type="journal article" date="2019" name="Int. J. Syst. Evol. Microbiol.">
        <title>The Global Catalogue of Microorganisms (GCM) 10K type strain sequencing project: providing services to taxonomists for standard genome sequencing and annotation.</title>
        <authorList>
            <consortium name="The Broad Institute Genomics Platform"/>
            <consortium name="The Broad Institute Genome Sequencing Center for Infectious Disease"/>
            <person name="Wu L."/>
            <person name="Ma J."/>
        </authorList>
    </citation>
    <scope>NUCLEOTIDE SEQUENCE [LARGE SCALE GENOMIC DNA]</scope>
    <source>
        <strain evidence="3">JCM 16961</strain>
    </source>
</reference>
<sequence>MNIEFLRSPWFMVAVLLLATGAFLLSASDWHAAGWALVVVGLAAVGFARYRQG</sequence>
<keyword evidence="1" id="KW-0472">Membrane</keyword>
<keyword evidence="3" id="KW-1185">Reference proteome</keyword>
<evidence type="ECO:0000313" key="2">
    <source>
        <dbReference type="EMBL" id="GAA3706596.1"/>
    </source>
</evidence>
<feature type="transmembrane region" description="Helical" evidence="1">
    <location>
        <begin position="9"/>
        <end position="26"/>
    </location>
</feature>
<accession>A0ABP7DMQ9</accession>
<name>A0ABP7DMQ9_9MICC</name>
<comment type="caution">
    <text evidence="2">The sequence shown here is derived from an EMBL/GenBank/DDBJ whole genome shotgun (WGS) entry which is preliminary data.</text>
</comment>
<evidence type="ECO:0008006" key="4">
    <source>
        <dbReference type="Google" id="ProtNLM"/>
    </source>
</evidence>
<evidence type="ECO:0000313" key="3">
    <source>
        <dbReference type="Proteomes" id="UP001501536"/>
    </source>
</evidence>
<dbReference type="Proteomes" id="UP001501536">
    <property type="component" value="Unassembled WGS sequence"/>
</dbReference>
<evidence type="ECO:0000256" key="1">
    <source>
        <dbReference type="SAM" id="Phobius"/>
    </source>
</evidence>
<proteinExistence type="predicted"/>
<organism evidence="2 3">
    <name type="scientific">Zhihengliuella alba</name>
    <dbReference type="NCBI Taxonomy" id="547018"/>
    <lineage>
        <taxon>Bacteria</taxon>
        <taxon>Bacillati</taxon>
        <taxon>Actinomycetota</taxon>
        <taxon>Actinomycetes</taxon>
        <taxon>Micrococcales</taxon>
        <taxon>Micrococcaceae</taxon>
        <taxon>Zhihengliuella</taxon>
    </lineage>
</organism>
<feature type="transmembrane region" description="Helical" evidence="1">
    <location>
        <begin position="32"/>
        <end position="50"/>
    </location>
</feature>
<protein>
    <recommendedName>
        <fullName evidence="4">DUF4175 domain-containing protein</fullName>
    </recommendedName>
</protein>
<gene>
    <name evidence="2" type="ORF">GCM10022377_20450</name>
</gene>
<dbReference type="EMBL" id="BAABCJ010000005">
    <property type="protein sequence ID" value="GAA3706596.1"/>
    <property type="molecule type" value="Genomic_DNA"/>
</dbReference>
<dbReference type="RefSeq" id="WP_344883930.1">
    <property type="nucleotide sequence ID" value="NZ_BAABCJ010000005.1"/>
</dbReference>